<name>A0A6N2RH86_9BACT</name>
<dbReference type="EMBL" id="CACRSS010000002">
    <property type="protein sequence ID" value="VYS79768.1"/>
    <property type="molecule type" value="Genomic_DNA"/>
</dbReference>
<sequence length="76" mass="9154">MLETFRERYDPELNREQEPWALYCNNKLMSNEKRNDSCKYELEKRLEPAFVEMLVHFYPGQAGEEVKYLKKAGYAD</sequence>
<accession>A0A6N2RH86</accession>
<evidence type="ECO:0000313" key="1">
    <source>
        <dbReference type="EMBL" id="VYS79768.1"/>
    </source>
</evidence>
<proteinExistence type="predicted"/>
<organism evidence="1">
    <name type="scientific">Akkermansia muciniphila</name>
    <dbReference type="NCBI Taxonomy" id="239935"/>
    <lineage>
        <taxon>Bacteria</taxon>
        <taxon>Pseudomonadati</taxon>
        <taxon>Verrucomicrobiota</taxon>
        <taxon>Verrucomicrobiia</taxon>
        <taxon>Verrucomicrobiales</taxon>
        <taxon>Akkermansiaceae</taxon>
        <taxon>Akkermansia</taxon>
    </lineage>
</organism>
<gene>
    <name evidence="1" type="ORF">AMLFYP55_01612</name>
</gene>
<reference evidence="1" key="1">
    <citation type="submission" date="2019-11" db="EMBL/GenBank/DDBJ databases">
        <authorList>
            <person name="Feng L."/>
        </authorList>
    </citation>
    <scope>NUCLEOTIDE SEQUENCE</scope>
    <source>
        <strain evidence="1">AMuciniphilaLFYP55</strain>
    </source>
</reference>
<dbReference type="AlphaFoldDB" id="A0A6N2RH86"/>
<protein>
    <submittedName>
        <fullName evidence="1">Uncharacterized protein</fullName>
    </submittedName>
</protein>